<gene>
    <name evidence="1" type="ORF">SAMN04488010_0168</name>
</gene>
<proteinExistence type="predicted"/>
<dbReference type="InterPro" id="IPR028228">
    <property type="entry name" value="Imm53"/>
</dbReference>
<evidence type="ECO:0000313" key="2">
    <source>
        <dbReference type="Proteomes" id="UP000199462"/>
    </source>
</evidence>
<protein>
    <submittedName>
        <fullName evidence="1">Immunity protein 53</fullName>
    </submittedName>
</protein>
<reference evidence="2" key="1">
    <citation type="submission" date="2016-10" db="EMBL/GenBank/DDBJ databases">
        <authorList>
            <person name="Varghese N."/>
            <person name="Submissions S."/>
        </authorList>
    </citation>
    <scope>NUCLEOTIDE SEQUENCE [LARGE SCALE GENOMIC DNA]</scope>
    <source>
        <strain evidence="2">DSM 19891</strain>
    </source>
</reference>
<dbReference type="Proteomes" id="UP000199462">
    <property type="component" value="Unassembled WGS sequence"/>
</dbReference>
<accession>A0A1I6HBI4</accession>
<dbReference type="Pfam" id="PF15580">
    <property type="entry name" value="Imm53"/>
    <property type="match status" value="1"/>
</dbReference>
<dbReference type="EMBL" id="FOYX01000001">
    <property type="protein sequence ID" value="SFR51865.1"/>
    <property type="molecule type" value="Genomic_DNA"/>
</dbReference>
<dbReference type="AlphaFoldDB" id="A0A1I6HBI4"/>
<keyword evidence="2" id="KW-1185">Reference proteome</keyword>
<evidence type="ECO:0000313" key="1">
    <source>
        <dbReference type="EMBL" id="SFR51865.1"/>
    </source>
</evidence>
<sequence>MDILDWIQDWFKENCDGDWEHGEVIQITTIDNPGWEVEIDISNTSIATMELDWILNETSKQDWYGVKIADQKFTAAGDIGKLKFLLGLFKEMIDKIENQ</sequence>
<dbReference type="RefSeq" id="WP_091900697.1">
    <property type="nucleotide sequence ID" value="NZ_FOYX01000001.1"/>
</dbReference>
<organism evidence="1 2">
    <name type="scientific">Maribacter stanieri</name>
    <dbReference type="NCBI Taxonomy" id="440514"/>
    <lineage>
        <taxon>Bacteria</taxon>
        <taxon>Pseudomonadati</taxon>
        <taxon>Bacteroidota</taxon>
        <taxon>Flavobacteriia</taxon>
        <taxon>Flavobacteriales</taxon>
        <taxon>Flavobacteriaceae</taxon>
        <taxon>Maribacter</taxon>
    </lineage>
</organism>
<dbReference type="STRING" id="440514.SAMN04488010_0168"/>
<name>A0A1I6HBI4_9FLAO</name>